<name>A0AAN8TEX1_SOLBU</name>
<proteinExistence type="predicted"/>
<reference evidence="1 2" key="1">
    <citation type="submission" date="2024-02" db="EMBL/GenBank/DDBJ databases">
        <title>de novo genome assembly of Solanum bulbocastanum strain 11H21.</title>
        <authorList>
            <person name="Hosaka A.J."/>
        </authorList>
    </citation>
    <scope>NUCLEOTIDE SEQUENCE [LARGE SCALE GENOMIC DNA]</scope>
    <source>
        <tissue evidence="1">Young leaves</tissue>
    </source>
</reference>
<evidence type="ECO:0000313" key="1">
    <source>
        <dbReference type="EMBL" id="KAK6786674.1"/>
    </source>
</evidence>
<comment type="caution">
    <text evidence="1">The sequence shown here is derived from an EMBL/GenBank/DDBJ whole genome shotgun (WGS) entry which is preliminary data.</text>
</comment>
<accession>A0AAN8TEX1</accession>
<organism evidence="1 2">
    <name type="scientific">Solanum bulbocastanum</name>
    <name type="common">Wild potato</name>
    <dbReference type="NCBI Taxonomy" id="147425"/>
    <lineage>
        <taxon>Eukaryota</taxon>
        <taxon>Viridiplantae</taxon>
        <taxon>Streptophyta</taxon>
        <taxon>Embryophyta</taxon>
        <taxon>Tracheophyta</taxon>
        <taxon>Spermatophyta</taxon>
        <taxon>Magnoliopsida</taxon>
        <taxon>eudicotyledons</taxon>
        <taxon>Gunneridae</taxon>
        <taxon>Pentapetalae</taxon>
        <taxon>asterids</taxon>
        <taxon>lamiids</taxon>
        <taxon>Solanales</taxon>
        <taxon>Solanaceae</taxon>
        <taxon>Solanoideae</taxon>
        <taxon>Solaneae</taxon>
        <taxon>Solanum</taxon>
    </lineage>
</organism>
<keyword evidence="2" id="KW-1185">Reference proteome</keyword>
<dbReference type="EMBL" id="JBANQN010000006">
    <property type="protein sequence ID" value="KAK6786674.1"/>
    <property type="molecule type" value="Genomic_DNA"/>
</dbReference>
<evidence type="ECO:0000313" key="2">
    <source>
        <dbReference type="Proteomes" id="UP001371456"/>
    </source>
</evidence>
<dbReference type="Proteomes" id="UP001371456">
    <property type="component" value="Unassembled WGS sequence"/>
</dbReference>
<protein>
    <submittedName>
        <fullName evidence="1">Uncharacterized protein</fullName>
    </submittedName>
</protein>
<gene>
    <name evidence="1" type="ORF">RDI58_015199</name>
</gene>
<sequence length="8" mass="962">MSSLLLWI</sequence>